<feature type="chain" id="PRO_5031102012" description="beta-glucosidase" evidence="8">
    <location>
        <begin position="18"/>
        <end position="490"/>
    </location>
</feature>
<organism evidence="9">
    <name type="scientific">Florenciella parvula</name>
    <dbReference type="NCBI Taxonomy" id="236787"/>
    <lineage>
        <taxon>Eukaryota</taxon>
        <taxon>Sar</taxon>
        <taxon>Stramenopiles</taxon>
        <taxon>Ochrophyta</taxon>
        <taxon>Dictyochophyceae</taxon>
        <taxon>Florenciellales</taxon>
        <taxon>Florenciella</taxon>
    </lineage>
</organism>
<dbReference type="InterPro" id="IPR001360">
    <property type="entry name" value="Glyco_hydro_1"/>
</dbReference>
<evidence type="ECO:0000256" key="8">
    <source>
        <dbReference type="SAM" id="SignalP"/>
    </source>
</evidence>
<dbReference type="EMBL" id="HBGT01007468">
    <property type="protein sequence ID" value="CAD9396695.1"/>
    <property type="molecule type" value="Transcribed_RNA"/>
</dbReference>
<evidence type="ECO:0000256" key="3">
    <source>
        <dbReference type="ARBA" id="ARBA00012744"/>
    </source>
</evidence>
<evidence type="ECO:0000256" key="1">
    <source>
        <dbReference type="ARBA" id="ARBA00000448"/>
    </source>
</evidence>
<evidence type="ECO:0000256" key="4">
    <source>
        <dbReference type="ARBA" id="ARBA00022801"/>
    </source>
</evidence>
<keyword evidence="4" id="KW-0378">Hydrolase</keyword>
<dbReference type="InterPro" id="IPR017853">
    <property type="entry name" value="GH"/>
</dbReference>
<dbReference type="PROSITE" id="PS00572">
    <property type="entry name" value="GLYCOSYL_HYDROL_F1_1"/>
    <property type="match status" value="1"/>
</dbReference>
<accession>A0A7S2FHU7</accession>
<keyword evidence="8" id="KW-0732">Signal</keyword>
<dbReference type="EC" id="3.2.1.21" evidence="3"/>
<dbReference type="AlphaFoldDB" id="A0A7S2FHU7"/>
<dbReference type="PRINTS" id="PR00131">
    <property type="entry name" value="GLHYDRLASE1"/>
</dbReference>
<evidence type="ECO:0000256" key="6">
    <source>
        <dbReference type="PROSITE-ProRule" id="PRU10055"/>
    </source>
</evidence>
<dbReference type="PANTHER" id="PTHR10353">
    <property type="entry name" value="GLYCOSYL HYDROLASE"/>
    <property type="match status" value="1"/>
</dbReference>
<dbReference type="FunFam" id="3.20.20.80:FF:000011">
    <property type="entry name" value="Cytosolic beta-glucosidase"/>
    <property type="match status" value="1"/>
</dbReference>
<dbReference type="PANTHER" id="PTHR10353:SF36">
    <property type="entry name" value="LP05116P"/>
    <property type="match status" value="1"/>
</dbReference>
<comment type="catalytic activity">
    <reaction evidence="1">
        <text>Hydrolysis of terminal, non-reducing beta-D-glucosyl residues with release of beta-D-glucose.</text>
        <dbReference type="EC" id="3.2.1.21"/>
    </reaction>
</comment>
<evidence type="ECO:0000256" key="2">
    <source>
        <dbReference type="ARBA" id="ARBA00010838"/>
    </source>
</evidence>
<dbReference type="GO" id="GO:0008422">
    <property type="term" value="F:beta-glucosidase activity"/>
    <property type="evidence" value="ECO:0007669"/>
    <property type="project" value="UniProtKB-EC"/>
</dbReference>
<dbReference type="Pfam" id="PF00232">
    <property type="entry name" value="Glyco_hydro_1"/>
    <property type="match status" value="1"/>
</dbReference>
<gene>
    <name evidence="9" type="ORF">FPAR1323_LOCUS4039</name>
</gene>
<sequence>MLNKALILASCAAVVSSGSTVSLPDDFILGTATAAYQIEGAATEGGRMWSIWDTFSHIEGNTFNNETGDVACDHYHHVDDDIELMKAMGLKHYRMSISWPRIMPTGTYPINEEGVKFYDDLFTKLIAAGIEPAVTLYHWDLPQELDNSMGGWLNASITDYFVDYAEFCIKHFGAKYNVKYWITFNEPLTFVNLGYSEGTHAPGRCTDCDRGDSSTEPYIVAHNVLNAHAATYRMYKATDQGADGKMGITLNSVWGEPLDSTDATSVEAAERFVEFELAWYADPIFLGDYPAVMKARVGDRLPTFTKAEKEALLGAQDFFGLNHYTSKFIASSGESGGDSWGGDCGTTSYTKDLDGNPIGADSDSSWLKVVPWGFRKSLNWVKDRYDSPTIIVTENGVSVPGESDAALEDALADSFRIDFYSQYIGNMSLAISEDGVDVAGYFAWSFMDNFEWTDGYNVRFGMHYVDYDTETRYAKDSSKWYKDVIANNGW</sequence>
<dbReference type="Gene3D" id="3.20.20.80">
    <property type="entry name" value="Glycosidases"/>
    <property type="match status" value="1"/>
</dbReference>
<protein>
    <recommendedName>
        <fullName evidence="3">beta-glucosidase</fullName>
        <ecNumber evidence="3">3.2.1.21</ecNumber>
    </recommendedName>
</protein>
<dbReference type="GO" id="GO:0016052">
    <property type="term" value="P:carbohydrate catabolic process"/>
    <property type="evidence" value="ECO:0007669"/>
    <property type="project" value="UniProtKB-ARBA"/>
</dbReference>
<feature type="active site" description="Nucleophile" evidence="6">
    <location>
        <position position="394"/>
    </location>
</feature>
<reference evidence="9" key="1">
    <citation type="submission" date="2021-01" db="EMBL/GenBank/DDBJ databases">
        <authorList>
            <person name="Corre E."/>
            <person name="Pelletier E."/>
            <person name="Niang G."/>
            <person name="Scheremetjew M."/>
            <person name="Finn R."/>
            <person name="Kale V."/>
            <person name="Holt S."/>
            <person name="Cochrane G."/>
            <person name="Meng A."/>
            <person name="Brown T."/>
            <person name="Cohen L."/>
        </authorList>
    </citation>
    <scope>NUCLEOTIDE SEQUENCE</scope>
    <source>
        <strain evidence="9">RCC1693</strain>
    </source>
</reference>
<proteinExistence type="inferred from homology"/>
<dbReference type="SUPFAM" id="SSF51445">
    <property type="entry name" value="(Trans)glycosidases"/>
    <property type="match status" value="1"/>
</dbReference>
<name>A0A7S2FHU7_9STRA</name>
<dbReference type="InterPro" id="IPR018120">
    <property type="entry name" value="Glyco_hydro_1_AS"/>
</dbReference>
<evidence type="ECO:0000313" key="9">
    <source>
        <dbReference type="EMBL" id="CAD9396695.1"/>
    </source>
</evidence>
<evidence type="ECO:0000256" key="5">
    <source>
        <dbReference type="ARBA" id="ARBA00023295"/>
    </source>
</evidence>
<comment type="similarity">
    <text evidence="2 7">Belongs to the glycosyl hydrolase 1 family.</text>
</comment>
<feature type="signal peptide" evidence="8">
    <location>
        <begin position="1"/>
        <end position="17"/>
    </location>
</feature>
<keyword evidence="5" id="KW-0326">Glycosidase</keyword>
<evidence type="ECO:0000256" key="7">
    <source>
        <dbReference type="RuleBase" id="RU003690"/>
    </source>
</evidence>